<dbReference type="GO" id="GO:0003677">
    <property type="term" value="F:DNA binding"/>
    <property type="evidence" value="ECO:0007669"/>
    <property type="project" value="InterPro"/>
</dbReference>
<dbReference type="SUPFAM" id="SSF47413">
    <property type="entry name" value="lambda repressor-like DNA-binding domains"/>
    <property type="match status" value="1"/>
</dbReference>
<accession>A0A250VUQ7</accession>
<dbReference type="Proteomes" id="UP000217446">
    <property type="component" value="Unassembled WGS sequence"/>
</dbReference>
<dbReference type="EMBL" id="BDQI01000043">
    <property type="protein sequence ID" value="GAX57953.1"/>
    <property type="molecule type" value="Genomic_DNA"/>
</dbReference>
<evidence type="ECO:0000313" key="2">
    <source>
        <dbReference type="Proteomes" id="UP000217446"/>
    </source>
</evidence>
<organism evidence="1 2">
    <name type="scientific">Streptomyces olivochromogenes</name>
    <dbReference type="NCBI Taxonomy" id="1963"/>
    <lineage>
        <taxon>Bacteria</taxon>
        <taxon>Bacillati</taxon>
        <taxon>Actinomycetota</taxon>
        <taxon>Actinomycetes</taxon>
        <taxon>Kitasatosporales</taxon>
        <taxon>Streptomycetaceae</taxon>
        <taxon>Streptomyces</taxon>
    </lineage>
</organism>
<dbReference type="Gene3D" id="1.10.260.40">
    <property type="entry name" value="lambda repressor-like DNA-binding domains"/>
    <property type="match status" value="1"/>
</dbReference>
<dbReference type="RefSeq" id="WP_107120705.1">
    <property type="nucleotide sequence ID" value="NZ_BDQI01000043.1"/>
</dbReference>
<comment type="caution">
    <text evidence="1">The sequence shown here is derived from an EMBL/GenBank/DDBJ whole genome shotgun (WGS) entry which is preliminary data.</text>
</comment>
<proteinExistence type="predicted"/>
<evidence type="ECO:0000313" key="1">
    <source>
        <dbReference type="EMBL" id="GAX57953.1"/>
    </source>
</evidence>
<name>A0A250VUQ7_STROL</name>
<reference evidence="2" key="1">
    <citation type="submission" date="2017-05" db="EMBL/GenBank/DDBJ databases">
        <title>Streptomyces olivochromogenes NBRC 3561 whole genome shotgun sequence.</title>
        <authorList>
            <person name="Dohra H."/>
            <person name="Kodani S."/>
        </authorList>
    </citation>
    <scope>NUCLEOTIDE SEQUENCE [LARGE SCALE GENOMIC DNA]</scope>
    <source>
        <strain evidence="2">NBRC 3561</strain>
    </source>
</reference>
<dbReference type="AlphaFoldDB" id="A0A250VUQ7"/>
<sequence>MPDPRRIHTRDDLTRQLAELFHNGGWSIQRLAAESGLGRATVHGVINGTTDLPRSGTLKAFTEACGQKPEPWLEARARLLAADRRARNGATTNQMRNRQARDFWRQFAKRDLTVVVGLHQLSGWEPSGLIGVGDAFALSELQQYFVHIGVPSPVIAYSDRMDSTSRRNPLILIGGPDSNKITNEVIQRLPCSLRVGGGATHDVAIRDSQTGRIYSPRSLRRGSGTDFGVVIKAENPFNPQTSVLIIAGSFGYGSWAGARLVTEPEGLKLHLGSSQASFECLFATEVVDRSPQATEILLVRALAKTKRSDWLGGDDST</sequence>
<keyword evidence="2" id="KW-1185">Reference proteome</keyword>
<gene>
    <name evidence="1" type="ORF">SO3561_09524</name>
</gene>
<dbReference type="InterPro" id="IPR010982">
    <property type="entry name" value="Lambda_DNA-bd_dom_sf"/>
</dbReference>
<protein>
    <submittedName>
        <fullName evidence="1">Uncharacterized protein</fullName>
    </submittedName>
</protein>